<dbReference type="SUPFAM" id="SSF89447">
    <property type="entry name" value="AbrB/MazE/MraZ-like"/>
    <property type="match status" value="1"/>
</dbReference>
<evidence type="ECO:0000259" key="2">
    <source>
        <dbReference type="PROSITE" id="PS51740"/>
    </source>
</evidence>
<dbReference type="HOGENOM" id="CLU_158484_9_1_2"/>
<dbReference type="Gene3D" id="2.10.260.10">
    <property type="match status" value="1"/>
</dbReference>
<dbReference type="InterPro" id="IPR007159">
    <property type="entry name" value="SpoVT-AbrB_dom"/>
</dbReference>
<dbReference type="PANTHER" id="PTHR34860:SF7">
    <property type="entry name" value="TRANSCRIPTION REGULATOR, SPOVT_ABRB FAMILY"/>
    <property type="match status" value="1"/>
</dbReference>
<keyword evidence="4" id="KW-1185">Reference proteome</keyword>
<protein>
    <submittedName>
        <fullName evidence="3">AbrB family transcriptional regulator</fullName>
    </submittedName>
</protein>
<proteinExistence type="predicted"/>
<dbReference type="PROSITE" id="PS51740">
    <property type="entry name" value="SPOVT_ABRB"/>
    <property type="match status" value="1"/>
</dbReference>
<gene>
    <name evidence="3" type="ORF">HALLA_01290</name>
</gene>
<reference evidence="3 4" key="1">
    <citation type="submission" date="2014-01" db="EMBL/GenBank/DDBJ databases">
        <authorList>
            <consortium name="DOE Joint Genome Institute"/>
            <person name="Anderson I."/>
            <person name="Huntemann M."/>
            <person name="Han J."/>
            <person name="Chen A."/>
            <person name="Kyrpides N."/>
            <person name="Mavromatis K."/>
            <person name="Markowitz V."/>
            <person name="Palaniappan K."/>
            <person name="Ivanova N."/>
            <person name="Schaumberg A."/>
            <person name="Pati A."/>
            <person name="Liolios K."/>
            <person name="Nordberg H.P."/>
            <person name="Cantor M.N."/>
            <person name="Hua S.X."/>
            <person name="Woyke T."/>
        </authorList>
    </citation>
    <scope>NUCLEOTIDE SEQUENCE [LARGE SCALE GENOMIC DNA]</scope>
    <source>
        <strain evidence="3 4">XH-48</strain>
        <plasmid evidence="4">2</plasmid>
    </source>
</reference>
<dbReference type="KEGG" id="hlr:HALLA_01290"/>
<evidence type="ECO:0000313" key="3">
    <source>
        <dbReference type="EMBL" id="AHG01961.1"/>
    </source>
</evidence>
<dbReference type="Proteomes" id="UP000019024">
    <property type="component" value="Plasmid unnamed2"/>
</dbReference>
<keyword evidence="3" id="KW-0614">Plasmid</keyword>
<organism evidence="3 4">
    <name type="scientific">Halostagnicola larsenii XH-48</name>
    <dbReference type="NCBI Taxonomy" id="797299"/>
    <lineage>
        <taxon>Archaea</taxon>
        <taxon>Methanobacteriati</taxon>
        <taxon>Methanobacteriota</taxon>
        <taxon>Stenosarchaea group</taxon>
        <taxon>Halobacteria</taxon>
        <taxon>Halobacteriales</taxon>
        <taxon>Natrialbaceae</taxon>
        <taxon>Halostagnicola</taxon>
    </lineage>
</organism>
<sequence length="116" mass="13153">MGREKRIIMNTPLLGVMSKTEQSNGSDKEVVAVTKHGQATIPKRFREKLGIEAPGKVLFRETEDGDVIVEQVRSPSEMRGFAARREASTDQPATDILREKREQDRNERNAQFPTEK</sequence>
<dbReference type="NCBIfam" id="TIGR01439">
    <property type="entry name" value="lp_hng_hel_AbrB"/>
    <property type="match status" value="1"/>
</dbReference>
<dbReference type="eggNOG" id="arCOG00818">
    <property type="taxonomic scope" value="Archaea"/>
</dbReference>
<dbReference type="PANTHER" id="PTHR34860">
    <property type="entry name" value="REPRESSOR-LIKE PROTEIN SSO7C3"/>
    <property type="match status" value="1"/>
</dbReference>
<evidence type="ECO:0000313" key="4">
    <source>
        <dbReference type="Proteomes" id="UP000019024"/>
    </source>
</evidence>
<evidence type="ECO:0000256" key="1">
    <source>
        <dbReference type="SAM" id="MobiDB-lite"/>
    </source>
</evidence>
<dbReference type="InterPro" id="IPR037914">
    <property type="entry name" value="SpoVT-AbrB_sf"/>
</dbReference>
<accession>W0JTL6</accession>
<dbReference type="GO" id="GO:0003677">
    <property type="term" value="F:DNA binding"/>
    <property type="evidence" value="ECO:0007669"/>
    <property type="project" value="InterPro"/>
</dbReference>
<feature type="region of interest" description="Disordered" evidence="1">
    <location>
        <begin position="77"/>
        <end position="116"/>
    </location>
</feature>
<feature type="compositionally biased region" description="Basic and acidic residues" evidence="1">
    <location>
        <begin position="96"/>
        <end position="116"/>
    </location>
</feature>
<dbReference type="Pfam" id="PF04014">
    <property type="entry name" value="MazE_antitoxin"/>
    <property type="match status" value="1"/>
</dbReference>
<dbReference type="EMBL" id="CP007057">
    <property type="protein sequence ID" value="AHG01961.1"/>
    <property type="molecule type" value="Genomic_DNA"/>
</dbReference>
<feature type="domain" description="SpoVT-AbrB" evidence="2">
    <location>
        <begin position="28"/>
        <end position="74"/>
    </location>
</feature>
<dbReference type="AlphaFoldDB" id="W0JTL6"/>
<name>W0JTL6_9EURY</name>
<dbReference type="SMART" id="SM00966">
    <property type="entry name" value="SpoVT_AbrB"/>
    <property type="match status" value="1"/>
</dbReference>
<geneLocation type="plasmid" evidence="3">
    <name>unnamed</name>
</geneLocation>
<dbReference type="InterPro" id="IPR052975">
    <property type="entry name" value="Repressor-like_regulatory"/>
</dbReference>